<dbReference type="PANTHER" id="PTHR45588">
    <property type="entry name" value="TPR DOMAIN-CONTAINING PROTEIN"/>
    <property type="match status" value="1"/>
</dbReference>
<protein>
    <recommendedName>
        <fullName evidence="4">Tetratricopeptide repeat protein</fullName>
    </recommendedName>
</protein>
<evidence type="ECO:0000313" key="3">
    <source>
        <dbReference type="Proteomes" id="UP000534783"/>
    </source>
</evidence>
<dbReference type="InterPro" id="IPR011990">
    <property type="entry name" value="TPR-like_helical_dom_sf"/>
</dbReference>
<proteinExistence type="predicted"/>
<dbReference type="SUPFAM" id="SSF48452">
    <property type="entry name" value="TPR-like"/>
    <property type="match status" value="2"/>
</dbReference>
<name>A0A7X6DTY5_9BACT</name>
<dbReference type="RefSeq" id="WP_168063288.1">
    <property type="nucleotide sequence ID" value="NZ_VTOW01000006.1"/>
</dbReference>
<feature type="signal peptide" evidence="1">
    <location>
        <begin position="1"/>
        <end position="19"/>
    </location>
</feature>
<evidence type="ECO:0008006" key="4">
    <source>
        <dbReference type="Google" id="ProtNLM"/>
    </source>
</evidence>
<dbReference type="AlphaFoldDB" id="A0A7X6DTY5"/>
<feature type="chain" id="PRO_5030876610" description="Tetratricopeptide repeat protein" evidence="1">
    <location>
        <begin position="20"/>
        <end position="541"/>
    </location>
</feature>
<comment type="caution">
    <text evidence="2">The sequence shown here is derived from an EMBL/GenBank/DDBJ whole genome shotgun (WGS) entry which is preliminary data.</text>
</comment>
<sequence length="541" mass="60310">MKYGTLLLLALLWAAPSLAKEAEPASVPLYDNLGKHHHKITTKSPQAQRYFDQGLRLTYAFNHEEAIVSFMEGARIDPDCAMCYWGAALAMGPNINLPMEPKTEPSAHELVQNAVALAPNVSEAERAYIDALSKRYAAEPGESRASRDRAYAGAMREVAKKYPKDTDAATLFAEALMDLQPWDYWTYEGEAKGNTEEIVETLEAVLDKNKNHPGACHYYIHAVEASFEPERALPCAKRLAKLMPGAGHLVHMPAHVYIRVGMYKEAEEANVHAIHADENFIQDRKAQGFYTMAYYPHNIHFLYAAAAMAGRSEVAIQAARDLVEKVPDELVRGVPPLEMFKPTAYFALTRFGKWEEILKEPAPATEFKYTTGIWRYARGRALAATGKTEEAQAELDSLAKLAEEVGPDLIISINSGQALLRIATKVLSGEIAAGEGRTDDAVKALNEAVEIEDRLVYEEPPPWYQPVRQNLGAVLLAAERPAEAEQVYLEDLKRNPNNGWSFYGLMKSRKAQGKKEKAASAKRRFEKAWQRADVRLTASRF</sequence>
<evidence type="ECO:0000256" key="1">
    <source>
        <dbReference type="SAM" id="SignalP"/>
    </source>
</evidence>
<dbReference type="Proteomes" id="UP000534783">
    <property type="component" value="Unassembled WGS sequence"/>
</dbReference>
<dbReference type="Gene3D" id="1.25.40.10">
    <property type="entry name" value="Tetratricopeptide repeat domain"/>
    <property type="match status" value="2"/>
</dbReference>
<organism evidence="2 3">
    <name type="scientific">Candidatus Manganitrophus noduliformans</name>
    <dbReference type="NCBI Taxonomy" id="2606439"/>
    <lineage>
        <taxon>Bacteria</taxon>
        <taxon>Pseudomonadati</taxon>
        <taxon>Nitrospirota</taxon>
        <taxon>Nitrospiria</taxon>
        <taxon>Candidatus Troglogloeales</taxon>
        <taxon>Candidatus Manganitrophaceae</taxon>
        <taxon>Candidatus Manganitrophus</taxon>
    </lineage>
</organism>
<reference evidence="2 3" key="1">
    <citation type="journal article" date="2020" name="Nature">
        <title>Bacterial chemolithoautotrophy via manganese oxidation.</title>
        <authorList>
            <person name="Yu H."/>
            <person name="Leadbetter J.R."/>
        </authorList>
    </citation>
    <scope>NUCLEOTIDE SEQUENCE [LARGE SCALE GENOMIC DNA]</scope>
    <source>
        <strain evidence="2 3">Mn-1</strain>
    </source>
</reference>
<dbReference type="PANTHER" id="PTHR45588:SF1">
    <property type="entry name" value="WW DOMAIN-CONTAINING PROTEIN"/>
    <property type="match status" value="1"/>
</dbReference>
<evidence type="ECO:0000313" key="2">
    <source>
        <dbReference type="EMBL" id="NKE73336.1"/>
    </source>
</evidence>
<accession>A0A7X6DTY5</accession>
<keyword evidence="3" id="KW-1185">Reference proteome</keyword>
<dbReference type="EMBL" id="VTOW01000006">
    <property type="protein sequence ID" value="NKE73336.1"/>
    <property type="molecule type" value="Genomic_DNA"/>
</dbReference>
<gene>
    <name evidence="2" type="ORF">MNODULE_21485</name>
</gene>
<keyword evidence="1" id="KW-0732">Signal</keyword>